<evidence type="ECO:0000256" key="1">
    <source>
        <dbReference type="SAM" id="MobiDB-lite"/>
    </source>
</evidence>
<keyword evidence="3" id="KW-1185">Reference proteome</keyword>
<dbReference type="AlphaFoldDB" id="A0A3S2VDZ4"/>
<evidence type="ECO:0000313" key="3">
    <source>
        <dbReference type="Proteomes" id="UP000283128"/>
    </source>
</evidence>
<reference evidence="2 3" key="1">
    <citation type="submission" date="2019-01" db="EMBL/GenBank/DDBJ databases">
        <title>Genome sequences of Streptomyces and Rhizobium isolates collected from root and soil.</title>
        <authorList>
            <person name="Chhettri S."/>
            <person name="Sevigny J.L."/>
            <person name="Sen A."/>
            <person name="Ennis N."/>
            <person name="Tisa L."/>
        </authorList>
    </citation>
    <scope>NUCLEOTIDE SEQUENCE [LARGE SCALE GENOMIC DNA]</scope>
    <source>
        <strain evidence="2 3">San01</strain>
    </source>
</reference>
<feature type="region of interest" description="Disordered" evidence="1">
    <location>
        <begin position="48"/>
        <end position="67"/>
    </location>
</feature>
<dbReference type="RefSeq" id="WP_127830767.1">
    <property type="nucleotide sequence ID" value="NZ_RZYA01000014.1"/>
</dbReference>
<protein>
    <submittedName>
        <fullName evidence="2">Uncharacterized protein</fullName>
    </submittedName>
</protein>
<comment type="caution">
    <text evidence="2">The sequence shown here is derived from an EMBL/GenBank/DDBJ whole genome shotgun (WGS) entry which is preliminary data.</text>
</comment>
<organism evidence="2 3">
    <name type="scientific">Streptomyces antnestii</name>
    <dbReference type="NCBI Taxonomy" id="2494256"/>
    <lineage>
        <taxon>Bacteria</taxon>
        <taxon>Bacillati</taxon>
        <taxon>Actinomycetota</taxon>
        <taxon>Actinomycetes</taxon>
        <taxon>Kitasatosporales</taxon>
        <taxon>Streptomycetaceae</taxon>
        <taxon>Streptomyces</taxon>
    </lineage>
</organism>
<dbReference type="EMBL" id="RZYA01000014">
    <property type="protein sequence ID" value="RVU20812.1"/>
    <property type="molecule type" value="Genomic_DNA"/>
</dbReference>
<dbReference type="OrthoDB" id="4246251at2"/>
<proteinExistence type="predicted"/>
<evidence type="ECO:0000313" key="2">
    <source>
        <dbReference type="EMBL" id="RVU20812.1"/>
    </source>
</evidence>
<accession>A0A3S2VDZ4</accession>
<gene>
    <name evidence="2" type="ORF">EOT10_25995</name>
</gene>
<sequence>MSTTRDTSARHVEIPGICFIRQPEGVLRCTLPADHCGEHRHYYSGELHNGARAGTSWPRRPRETQAD</sequence>
<name>A0A3S2VDZ4_9ACTN</name>
<dbReference type="Proteomes" id="UP000283128">
    <property type="component" value="Unassembled WGS sequence"/>
</dbReference>